<dbReference type="RefSeq" id="WP_380900185.1">
    <property type="nucleotide sequence ID" value="NZ_JBHUEG010000002.1"/>
</dbReference>
<comment type="caution">
    <text evidence="2">The sequence shown here is derived from an EMBL/GenBank/DDBJ whole genome shotgun (WGS) entry which is preliminary data.</text>
</comment>
<accession>A0ABW5KDK4</accession>
<gene>
    <name evidence="2" type="ORF">ACFSR5_02030</name>
</gene>
<evidence type="ECO:0000256" key="1">
    <source>
        <dbReference type="SAM" id="Phobius"/>
    </source>
</evidence>
<sequence length="97" mass="10908">MKNKMRFILPRLIGWTLIVGLATWIIGVLFKLLLLFTFAAAIGTWAAARIRRRKAQHLQEGANPFVHQAVYRRSAINPVVPVPVKSVNSNLSIIPIH</sequence>
<evidence type="ECO:0000313" key="3">
    <source>
        <dbReference type="Proteomes" id="UP001597545"/>
    </source>
</evidence>
<keyword evidence="1" id="KW-0472">Membrane</keyword>
<evidence type="ECO:0008006" key="4">
    <source>
        <dbReference type="Google" id="ProtNLM"/>
    </source>
</evidence>
<reference evidence="3" key="1">
    <citation type="journal article" date="2019" name="Int. J. Syst. Evol. Microbiol.">
        <title>The Global Catalogue of Microorganisms (GCM) 10K type strain sequencing project: providing services to taxonomists for standard genome sequencing and annotation.</title>
        <authorList>
            <consortium name="The Broad Institute Genomics Platform"/>
            <consortium name="The Broad Institute Genome Sequencing Center for Infectious Disease"/>
            <person name="Wu L."/>
            <person name="Ma J."/>
        </authorList>
    </citation>
    <scope>NUCLEOTIDE SEQUENCE [LARGE SCALE GENOMIC DNA]</scope>
    <source>
        <strain evidence="3">KCTC 42662</strain>
    </source>
</reference>
<name>A0ABW5KDK4_9SPHI</name>
<keyword evidence="3" id="KW-1185">Reference proteome</keyword>
<feature type="transmembrane region" description="Helical" evidence="1">
    <location>
        <begin position="7"/>
        <end position="26"/>
    </location>
</feature>
<dbReference type="Proteomes" id="UP001597545">
    <property type="component" value="Unassembled WGS sequence"/>
</dbReference>
<proteinExistence type="predicted"/>
<keyword evidence="1" id="KW-0812">Transmembrane</keyword>
<evidence type="ECO:0000313" key="2">
    <source>
        <dbReference type="EMBL" id="MFD2546418.1"/>
    </source>
</evidence>
<dbReference type="EMBL" id="JBHULR010000001">
    <property type="protein sequence ID" value="MFD2546418.1"/>
    <property type="molecule type" value="Genomic_DNA"/>
</dbReference>
<organism evidence="2 3">
    <name type="scientific">Sphingobacterium suaedae</name>
    <dbReference type="NCBI Taxonomy" id="1686402"/>
    <lineage>
        <taxon>Bacteria</taxon>
        <taxon>Pseudomonadati</taxon>
        <taxon>Bacteroidota</taxon>
        <taxon>Sphingobacteriia</taxon>
        <taxon>Sphingobacteriales</taxon>
        <taxon>Sphingobacteriaceae</taxon>
        <taxon>Sphingobacterium</taxon>
    </lineage>
</organism>
<protein>
    <recommendedName>
        <fullName evidence="4">DUF4133 domain-containing protein</fullName>
    </recommendedName>
</protein>
<keyword evidence="1" id="KW-1133">Transmembrane helix</keyword>
<feature type="transmembrane region" description="Helical" evidence="1">
    <location>
        <begin position="32"/>
        <end position="48"/>
    </location>
</feature>